<reference evidence="3" key="1">
    <citation type="submission" date="2011-07" db="EMBL/GenBank/DDBJ databases">
        <title>The complete genome of Cyclobacterium marinum DSM 745.</title>
        <authorList>
            <person name="Lucas S."/>
            <person name="Han J."/>
            <person name="Lapidus A."/>
            <person name="Bruce D."/>
            <person name="Goodwin L."/>
            <person name="Pitluck S."/>
            <person name="Peters L."/>
            <person name="Kyrpides N."/>
            <person name="Mavromatis K."/>
            <person name="Ivanova N."/>
            <person name="Ovchinnikova G."/>
            <person name="Chertkov O."/>
            <person name="Detter J.C."/>
            <person name="Tapia R."/>
            <person name="Han C."/>
            <person name="Land M."/>
            <person name="Hauser L."/>
            <person name="Markowitz V."/>
            <person name="Cheng J.-F."/>
            <person name="Hugenholtz P."/>
            <person name="Woyke T."/>
            <person name="Wu D."/>
            <person name="Tindall B."/>
            <person name="Schuetze A."/>
            <person name="Brambilla E."/>
            <person name="Klenk H.-P."/>
            <person name="Eisen J.A."/>
        </authorList>
    </citation>
    <scope>NUCLEOTIDE SEQUENCE [LARGE SCALE GENOMIC DNA]</scope>
    <source>
        <strain evidence="3">ATCC 25205 / DSM 745 / LMG 13164 / NCIMB 1802</strain>
    </source>
</reference>
<accession>G0IY71</accession>
<evidence type="ECO:0000313" key="3">
    <source>
        <dbReference type="Proteomes" id="UP000001635"/>
    </source>
</evidence>
<protein>
    <recommendedName>
        <fullName evidence="4">DUF4625 domain-containing protein</fullName>
    </recommendedName>
</protein>
<dbReference type="Gene3D" id="2.60.40.4140">
    <property type="match status" value="1"/>
</dbReference>
<keyword evidence="1" id="KW-0472">Membrane</keyword>
<keyword evidence="1" id="KW-0812">Transmembrane</keyword>
<sequence length="178" mass="20187">MKKYISFTPNLTSFSLNLLIKYGLFAMVLIVSISCDSADETDTEKPVIDLSMTDAFPTSCATIYFDEPFNFKAYFSDNFALGSYSIDIHNNFDHHSHSTEDDDCTLDDKKTATNPYVFINDYEIPENSSSYEANLTMTIPSSDASELFQEGDYHFYISLTDKEGWSTHKGLSIKILHK</sequence>
<proteinExistence type="predicted"/>
<dbReference type="STRING" id="880070.Cycma_1203"/>
<keyword evidence="3" id="KW-1185">Reference proteome</keyword>
<dbReference type="HOGENOM" id="CLU_141473_0_0_10"/>
<dbReference type="InterPro" id="IPR027829">
    <property type="entry name" value="DUF4625"/>
</dbReference>
<dbReference type="RefSeq" id="WP_014019272.1">
    <property type="nucleotide sequence ID" value="NC_015914.1"/>
</dbReference>
<dbReference type="Pfam" id="PF15418">
    <property type="entry name" value="DUF4625"/>
    <property type="match status" value="1"/>
</dbReference>
<keyword evidence="1" id="KW-1133">Transmembrane helix</keyword>
<evidence type="ECO:0000313" key="2">
    <source>
        <dbReference type="EMBL" id="AEL24975.1"/>
    </source>
</evidence>
<gene>
    <name evidence="2" type="ordered locus">Cycma_1203</name>
</gene>
<evidence type="ECO:0008006" key="4">
    <source>
        <dbReference type="Google" id="ProtNLM"/>
    </source>
</evidence>
<evidence type="ECO:0000256" key="1">
    <source>
        <dbReference type="SAM" id="Phobius"/>
    </source>
</evidence>
<dbReference type="EMBL" id="CP002955">
    <property type="protein sequence ID" value="AEL24975.1"/>
    <property type="molecule type" value="Genomic_DNA"/>
</dbReference>
<dbReference type="KEGG" id="cmr:Cycma_1203"/>
<dbReference type="eggNOG" id="COG1470">
    <property type="taxonomic scope" value="Bacteria"/>
</dbReference>
<dbReference type="PROSITE" id="PS51257">
    <property type="entry name" value="PROKAR_LIPOPROTEIN"/>
    <property type="match status" value="1"/>
</dbReference>
<dbReference type="AlphaFoldDB" id="G0IY71"/>
<organism evidence="2 3">
    <name type="scientific">Cyclobacterium marinum (strain ATCC 25205 / DSM 745 / LMG 13164 / NCIMB 1802)</name>
    <name type="common">Flectobacillus marinus</name>
    <dbReference type="NCBI Taxonomy" id="880070"/>
    <lineage>
        <taxon>Bacteria</taxon>
        <taxon>Pseudomonadati</taxon>
        <taxon>Bacteroidota</taxon>
        <taxon>Cytophagia</taxon>
        <taxon>Cytophagales</taxon>
        <taxon>Cyclobacteriaceae</taxon>
        <taxon>Cyclobacterium</taxon>
    </lineage>
</organism>
<dbReference type="Proteomes" id="UP000001635">
    <property type="component" value="Chromosome"/>
</dbReference>
<name>G0IY71_CYCMS</name>
<feature type="transmembrane region" description="Helical" evidence="1">
    <location>
        <begin position="12"/>
        <end position="33"/>
    </location>
</feature>